<dbReference type="Pfam" id="PF00481">
    <property type="entry name" value="PP2C"/>
    <property type="match status" value="1"/>
</dbReference>
<dbReference type="AlphaFoldDB" id="A0A8D0GZI4"/>
<dbReference type="SUPFAM" id="SSF81601">
    <property type="entry name" value="Protein serine/threonine phosphatase 2C, C-terminal domain"/>
    <property type="match status" value="1"/>
</dbReference>
<dbReference type="OMA" id="HKMARQD"/>
<evidence type="ECO:0000256" key="14">
    <source>
        <dbReference type="ARBA" id="ARBA00023136"/>
    </source>
</evidence>
<evidence type="ECO:0000259" key="19">
    <source>
        <dbReference type="PROSITE" id="PS51746"/>
    </source>
</evidence>
<keyword evidence="9" id="KW-0519">Myristate</keyword>
<protein>
    <recommendedName>
        <fullName evidence="6">protein-serine/threonine phosphatase</fullName>
        <ecNumber evidence="6">3.1.3.16</ecNumber>
    </recommendedName>
</protein>
<evidence type="ECO:0000256" key="13">
    <source>
        <dbReference type="ARBA" id="ARBA00022912"/>
    </source>
</evidence>
<evidence type="ECO:0000256" key="18">
    <source>
        <dbReference type="RuleBase" id="RU003465"/>
    </source>
</evidence>
<comment type="catalytic activity">
    <reaction evidence="17">
        <text>O-phospho-L-threonyl-[protein] + H2O = L-threonyl-[protein] + phosphate</text>
        <dbReference type="Rhea" id="RHEA:47004"/>
        <dbReference type="Rhea" id="RHEA-COMP:11060"/>
        <dbReference type="Rhea" id="RHEA-COMP:11605"/>
        <dbReference type="ChEBI" id="CHEBI:15377"/>
        <dbReference type="ChEBI" id="CHEBI:30013"/>
        <dbReference type="ChEBI" id="CHEBI:43474"/>
        <dbReference type="ChEBI" id="CHEBI:61977"/>
        <dbReference type="EC" id="3.1.3.16"/>
    </reaction>
</comment>
<keyword evidence="7" id="KW-0963">Cytoplasm</keyword>
<evidence type="ECO:0000256" key="4">
    <source>
        <dbReference type="ARBA" id="ARBA00004635"/>
    </source>
</evidence>
<dbReference type="GO" id="GO:0016020">
    <property type="term" value="C:membrane"/>
    <property type="evidence" value="ECO:0007669"/>
    <property type="project" value="UniProtKB-SubCell"/>
</dbReference>
<reference evidence="20" key="1">
    <citation type="submission" date="2025-08" db="UniProtKB">
        <authorList>
            <consortium name="Ensembl"/>
        </authorList>
    </citation>
    <scope>IDENTIFICATION</scope>
</reference>
<evidence type="ECO:0000256" key="5">
    <source>
        <dbReference type="ARBA" id="ARBA00006702"/>
    </source>
</evidence>
<keyword evidence="10" id="KW-0479">Metal-binding</keyword>
<dbReference type="SMART" id="SM00332">
    <property type="entry name" value="PP2Cc"/>
    <property type="match status" value="1"/>
</dbReference>
<dbReference type="Pfam" id="PF07830">
    <property type="entry name" value="PP2C_C"/>
    <property type="match status" value="1"/>
</dbReference>
<sequence length="381" mass="41793">MATFMRQLVSASERMVSRLFKTEPGEGPTPSFFLEAPRTEKLLEQGEVEGLRYGLGAMQGWRAHMEDAHTVRLRLPGVLSDWAFFAVYDGHAGATVAQFCARHLLEYVLAAEALTGGEEEDPEAVKEAMCEAFLTIDRRMQALAVAEAWERAGSTAVAVLVSPRHFYFINLGDSRALLCRAGTVTFYTEDHKPSKPRERERIENAGGTVTLHRVNGSLAVSRALGDFDYKAVAWRSQTEQLVSPEPEVYELARCPGEDEFLVLACDGIWDTFDNKGLCAFVRSRLSLTGDPQRVCECVLDAGLYKGSRDNMTCILVCFPWAPDISQEALQKEQELEKFLENRVAGGWGAGACCPMDLVAVFQCLAAEGNPGLPPGGGLASK</sequence>
<dbReference type="InterPro" id="IPR036580">
    <property type="entry name" value="PP2C_C_sf"/>
</dbReference>
<evidence type="ECO:0000256" key="15">
    <source>
        <dbReference type="ARBA" id="ARBA00023211"/>
    </source>
</evidence>
<comment type="subcellular location">
    <subcellularLocation>
        <location evidence="3">Cytoplasm</location>
        <location evidence="3">Cytosol</location>
    </subcellularLocation>
    <subcellularLocation>
        <location evidence="4">Membrane</location>
        <topology evidence="4">Lipid-anchor</topology>
    </subcellularLocation>
</comment>
<dbReference type="InterPro" id="IPR001932">
    <property type="entry name" value="PPM-type_phosphatase-like_dom"/>
</dbReference>
<dbReference type="PANTHER" id="PTHR47992">
    <property type="entry name" value="PROTEIN PHOSPHATASE"/>
    <property type="match status" value="1"/>
</dbReference>
<comment type="similarity">
    <text evidence="5 18">Belongs to the PP2C family.</text>
</comment>
<comment type="cofactor">
    <cofactor evidence="1">
        <name>Mn(2+)</name>
        <dbReference type="ChEBI" id="CHEBI:29035"/>
    </cofactor>
</comment>
<evidence type="ECO:0000256" key="9">
    <source>
        <dbReference type="ARBA" id="ARBA00022707"/>
    </source>
</evidence>
<dbReference type="GO" id="GO:0005829">
    <property type="term" value="C:cytosol"/>
    <property type="evidence" value="ECO:0007669"/>
    <property type="project" value="UniProtKB-SubCell"/>
</dbReference>
<accession>A0A8D0GZI4</accession>
<dbReference type="GeneTree" id="ENSGT00940000156070"/>
<name>A0A8D0GZI4_SPHPU</name>
<dbReference type="PROSITE" id="PS01032">
    <property type="entry name" value="PPM_1"/>
    <property type="match status" value="1"/>
</dbReference>
<evidence type="ECO:0000256" key="11">
    <source>
        <dbReference type="ARBA" id="ARBA00022801"/>
    </source>
</evidence>
<feature type="domain" description="PPM-type phosphatase" evidence="19">
    <location>
        <begin position="52"/>
        <end position="318"/>
    </location>
</feature>
<dbReference type="EC" id="3.1.3.16" evidence="6"/>
<dbReference type="Proteomes" id="UP000694392">
    <property type="component" value="Unplaced"/>
</dbReference>
<proteinExistence type="inferred from homology"/>
<dbReference type="PROSITE" id="PS51746">
    <property type="entry name" value="PPM_2"/>
    <property type="match status" value="1"/>
</dbReference>
<dbReference type="InterPro" id="IPR000222">
    <property type="entry name" value="PP2C_BS"/>
</dbReference>
<dbReference type="CDD" id="cd00143">
    <property type="entry name" value="PP2Cc"/>
    <property type="match status" value="1"/>
</dbReference>
<keyword evidence="13 18" id="KW-0904">Protein phosphatase</keyword>
<dbReference type="GO" id="GO:0004722">
    <property type="term" value="F:protein serine/threonine phosphatase activity"/>
    <property type="evidence" value="ECO:0007669"/>
    <property type="project" value="UniProtKB-EC"/>
</dbReference>
<dbReference type="FunFam" id="3.60.40.10:FF:000001">
    <property type="entry name" value="protein phosphatase 1B isoform X1"/>
    <property type="match status" value="1"/>
</dbReference>
<keyword evidence="12" id="KW-0460">Magnesium</keyword>
<dbReference type="Gene3D" id="1.10.10.430">
    <property type="entry name" value="Phosphatase 2C, C-terminal domain suprefamily"/>
    <property type="match status" value="1"/>
</dbReference>
<evidence type="ECO:0000256" key="6">
    <source>
        <dbReference type="ARBA" id="ARBA00013081"/>
    </source>
</evidence>
<dbReference type="SUPFAM" id="SSF81606">
    <property type="entry name" value="PP2C-like"/>
    <property type="match status" value="1"/>
</dbReference>
<dbReference type="InterPro" id="IPR012911">
    <property type="entry name" value="PP2C_C"/>
</dbReference>
<evidence type="ECO:0000313" key="21">
    <source>
        <dbReference type="Proteomes" id="UP000694392"/>
    </source>
</evidence>
<evidence type="ECO:0000256" key="12">
    <source>
        <dbReference type="ARBA" id="ARBA00022842"/>
    </source>
</evidence>
<dbReference type="Gene3D" id="3.60.40.10">
    <property type="entry name" value="PPM-type phosphatase domain"/>
    <property type="match status" value="1"/>
</dbReference>
<evidence type="ECO:0000313" key="20">
    <source>
        <dbReference type="Ensembl" id="ENSSPUP00000014460.1"/>
    </source>
</evidence>
<dbReference type="InterPro" id="IPR015655">
    <property type="entry name" value="PP2C"/>
</dbReference>
<keyword evidence="15" id="KW-0464">Manganese</keyword>
<evidence type="ECO:0000256" key="16">
    <source>
        <dbReference type="ARBA" id="ARBA00023288"/>
    </source>
</evidence>
<keyword evidence="16" id="KW-0449">Lipoprotein</keyword>
<evidence type="ECO:0000256" key="1">
    <source>
        <dbReference type="ARBA" id="ARBA00001936"/>
    </source>
</evidence>
<keyword evidence="11 18" id="KW-0378">Hydrolase</keyword>
<comment type="cofactor">
    <cofactor evidence="2">
        <name>Mg(2+)</name>
        <dbReference type="ChEBI" id="CHEBI:18420"/>
    </cofactor>
</comment>
<evidence type="ECO:0000256" key="3">
    <source>
        <dbReference type="ARBA" id="ARBA00004514"/>
    </source>
</evidence>
<dbReference type="InterPro" id="IPR036457">
    <property type="entry name" value="PPM-type-like_dom_sf"/>
</dbReference>
<evidence type="ECO:0000256" key="8">
    <source>
        <dbReference type="ARBA" id="ARBA00022553"/>
    </source>
</evidence>
<evidence type="ECO:0000256" key="7">
    <source>
        <dbReference type="ARBA" id="ARBA00022490"/>
    </source>
</evidence>
<organism evidence="20 21">
    <name type="scientific">Sphenodon punctatus</name>
    <name type="common">Tuatara</name>
    <name type="synonym">Hatteria punctata</name>
    <dbReference type="NCBI Taxonomy" id="8508"/>
    <lineage>
        <taxon>Eukaryota</taxon>
        <taxon>Metazoa</taxon>
        <taxon>Chordata</taxon>
        <taxon>Craniata</taxon>
        <taxon>Vertebrata</taxon>
        <taxon>Euteleostomi</taxon>
        <taxon>Lepidosauria</taxon>
        <taxon>Sphenodontia</taxon>
        <taxon>Sphenodontidae</taxon>
        <taxon>Sphenodon</taxon>
    </lineage>
</organism>
<reference evidence="20" key="2">
    <citation type="submission" date="2025-09" db="UniProtKB">
        <authorList>
            <consortium name="Ensembl"/>
        </authorList>
    </citation>
    <scope>IDENTIFICATION</scope>
</reference>
<dbReference type="Ensembl" id="ENSSPUT00000015430.1">
    <property type="protein sequence ID" value="ENSSPUP00000014460.1"/>
    <property type="gene ID" value="ENSSPUG00000011151.1"/>
</dbReference>
<keyword evidence="21" id="KW-1185">Reference proteome</keyword>
<evidence type="ECO:0000256" key="10">
    <source>
        <dbReference type="ARBA" id="ARBA00022723"/>
    </source>
</evidence>
<dbReference type="GO" id="GO:0030145">
    <property type="term" value="F:manganese ion binding"/>
    <property type="evidence" value="ECO:0007669"/>
    <property type="project" value="InterPro"/>
</dbReference>
<evidence type="ECO:0000256" key="2">
    <source>
        <dbReference type="ARBA" id="ARBA00001946"/>
    </source>
</evidence>
<keyword evidence="8" id="KW-0597">Phosphoprotein</keyword>
<keyword evidence="14" id="KW-0472">Membrane</keyword>
<dbReference type="GO" id="GO:0000287">
    <property type="term" value="F:magnesium ion binding"/>
    <property type="evidence" value="ECO:0007669"/>
    <property type="project" value="InterPro"/>
</dbReference>
<evidence type="ECO:0000256" key="17">
    <source>
        <dbReference type="ARBA" id="ARBA00048336"/>
    </source>
</evidence>